<keyword evidence="2" id="KW-1185">Reference proteome</keyword>
<dbReference type="Proteomes" id="UP000007797">
    <property type="component" value="Unassembled WGS sequence"/>
</dbReference>
<protein>
    <submittedName>
        <fullName evidence="1">Uncharacterized protein</fullName>
    </submittedName>
</protein>
<evidence type="ECO:0000313" key="1">
    <source>
        <dbReference type="EMBL" id="EGG16935.1"/>
    </source>
</evidence>
<reference evidence="2" key="1">
    <citation type="journal article" date="2011" name="Genome Res.">
        <title>Phylogeny-wide analysis of social amoeba genomes highlights ancient origins for complex intercellular communication.</title>
        <authorList>
            <person name="Heidel A.J."/>
            <person name="Lawal H.M."/>
            <person name="Felder M."/>
            <person name="Schilde C."/>
            <person name="Helps N.R."/>
            <person name="Tunggal B."/>
            <person name="Rivero F."/>
            <person name="John U."/>
            <person name="Schleicher M."/>
            <person name="Eichinger L."/>
            <person name="Platzer M."/>
            <person name="Noegel A.A."/>
            <person name="Schaap P."/>
            <person name="Gloeckner G."/>
        </authorList>
    </citation>
    <scope>NUCLEOTIDE SEQUENCE [LARGE SCALE GENOMIC DNA]</scope>
    <source>
        <strain evidence="2">SH3</strain>
    </source>
</reference>
<dbReference type="EMBL" id="GL883021">
    <property type="protein sequence ID" value="EGG16935.1"/>
    <property type="molecule type" value="Genomic_DNA"/>
</dbReference>
<dbReference type="AlphaFoldDB" id="F4Q421"/>
<name>F4Q421_CACFS</name>
<dbReference type="RefSeq" id="XP_004355409.1">
    <property type="nucleotide sequence ID" value="XM_004355357.1"/>
</dbReference>
<sequence length="73" mass="8577">MIEPQMTAEEALEEITKGFDREKAEKMKAFFEPYIHRKKSTPTFKTEQELKALYQSVGGDNWSEENNTQMMNN</sequence>
<gene>
    <name evidence="1" type="ORF">DFA_07916</name>
</gene>
<accession>F4Q421</accession>
<dbReference type="GeneID" id="14869492"/>
<proteinExistence type="predicted"/>
<organism evidence="1 2">
    <name type="scientific">Cavenderia fasciculata</name>
    <name type="common">Slime mold</name>
    <name type="synonym">Dictyostelium fasciculatum</name>
    <dbReference type="NCBI Taxonomy" id="261658"/>
    <lineage>
        <taxon>Eukaryota</taxon>
        <taxon>Amoebozoa</taxon>
        <taxon>Evosea</taxon>
        <taxon>Eumycetozoa</taxon>
        <taxon>Dictyostelia</taxon>
        <taxon>Acytosteliales</taxon>
        <taxon>Cavenderiaceae</taxon>
        <taxon>Cavenderia</taxon>
    </lineage>
</organism>
<evidence type="ECO:0000313" key="2">
    <source>
        <dbReference type="Proteomes" id="UP000007797"/>
    </source>
</evidence>
<dbReference type="KEGG" id="dfa:DFA_07916"/>